<feature type="compositionally biased region" description="Low complexity" evidence="1">
    <location>
        <begin position="112"/>
        <end position="126"/>
    </location>
</feature>
<feature type="compositionally biased region" description="Low complexity" evidence="1">
    <location>
        <begin position="52"/>
        <end position="61"/>
    </location>
</feature>
<comment type="caution">
    <text evidence="2">The sequence shown here is derived from an EMBL/GenBank/DDBJ whole genome shotgun (WGS) entry which is preliminary data.</text>
</comment>
<evidence type="ECO:0000256" key="1">
    <source>
        <dbReference type="SAM" id="MobiDB-lite"/>
    </source>
</evidence>
<feature type="compositionally biased region" description="Polar residues" evidence="1">
    <location>
        <begin position="205"/>
        <end position="221"/>
    </location>
</feature>
<name>A0A8K0SUG5_9HYPO</name>
<feature type="compositionally biased region" description="Pro residues" evidence="1">
    <location>
        <begin position="184"/>
        <end position="200"/>
    </location>
</feature>
<protein>
    <submittedName>
        <fullName evidence="2">Uncharacterized protein</fullName>
    </submittedName>
</protein>
<feature type="compositionally biased region" description="Polar residues" evidence="1">
    <location>
        <begin position="330"/>
        <end position="340"/>
    </location>
</feature>
<evidence type="ECO:0000313" key="3">
    <source>
        <dbReference type="Proteomes" id="UP000813444"/>
    </source>
</evidence>
<dbReference type="OrthoDB" id="5226996at2759"/>
<feature type="compositionally biased region" description="Pro residues" evidence="1">
    <location>
        <begin position="313"/>
        <end position="323"/>
    </location>
</feature>
<organism evidence="2 3">
    <name type="scientific">Stachybotrys elegans</name>
    <dbReference type="NCBI Taxonomy" id="80388"/>
    <lineage>
        <taxon>Eukaryota</taxon>
        <taxon>Fungi</taxon>
        <taxon>Dikarya</taxon>
        <taxon>Ascomycota</taxon>
        <taxon>Pezizomycotina</taxon>
        <taxon>Sordariomycetes</taxon>
        <taxon>Hypocreomycetidae</taxon>
        <taxon>Hypocreales</taxon>
        <taxon>Stachybotryaceae</taxon>
        <taxon>Stachybotrys</taxon>
    </lineage>
</organism>
<feature type="region of interest" description="Disordered" evidence="1">
    <location>
        <begin position="152"/>
        <end position="399"/>
    </location>
</feature>
<feature type="region of interest" description="Disordered" evidence="1">
    <location>
        <begin position="1"/>
        <end position="33"/>
    </location>
</feature>
<proteinExistence type="predicted"/>
<evidence type="ECO:0000313" key="2">
    <source>
        <dbReference type="EMBL" id="KAH7320943.1"/>
    </source>
</evidence>
<dbReference type="AlphaFoldDB" id="A0A8K0SUG5"/>
<feature type="region of interest" description="Disordered" evidence="1">
    <location>
        <begin position="52"/>
        <end position="135"/>
    </location>
</feature>
<keyword evidence="3" id="KW-1185">Reference proteome</keyword>
<feature type="compositionally biased region" description="Low complexity" evidence="1">
    <location>
        <begin position="270"/>
        <end position="287"/>
    </location>
</feature>
<dbReference type="Proteomes" id="UP000813444">
    <property type="component" value="Unassembled WGS sequence"/>
</dbReference>
<gene>
    <name evidence="2" type="ORF">B0I35DRAFT_477480</name>
</gene>
<feature type="compositionally biased region" description="Low complexity" evidence="1">
    <location>
        <begin position="168"/>
        <end position="183"/>
    </location>
</feature>
<sequence>MGHTRAKQPRPPSRSRFFEGSMNDRASAAPPVHFLGPEELAALQKPIAATTASSYYSSSRASSEEHSLPAARPLHHKKSSIFGQVWDGVRGRLGFRRGGSTEDGLGKRRSVATDSESTTTDGSTAGYMDDRPTREEALANYHQLVASGFFSSHAIQSSRRPPPGTVVPSQPNSPQPNSHRLQPPNNPSLQPPSPQPPQWPLTPSGSKATTPVRSPASASSRGTKRAATVDDEDDGGGGGKGYQDNNAVRETAPKKLRKSVSRDVVNVPKLRTTSSRRNLLSRRSVSNAGGPDQPASREPNRLSRRVLSKLPNSKPPSAAPPNMPARGSSARRNVSDSASTRVLRPRPSASEPLCVVPDANQGIPTVPAIPLKFTYGEDRENDGPWRGLRRSQRNSTSDD</sequence>
<dbReference type="EMBL" id="JAGPNK010000005">
    <property type="protein sequence ID" value="KAH7320943.1"/>
    <property type="molecule type" value="Genomic_DNA"/>
</dbReference>
<reference evidence="2" key="1">
    <citation type="journal article" date="2021" name="Nat. Commun.">
        <title>Genetic determinants of endophytism in the Arabidopsis root mycobiome.</title>
        <authorList>
            <person name="Mesny F."/>
            <person name="Miyauchi S."/>
            <person name="Thiergart T."/>
            <person name="Pickel B."/>
            <person name="Atanasova L."/>
            <person name="Karlsson M."/>
            <person name="Huettel B."/>
            <person name="Barry K.W."/>
            <person name="Haridas S."/>
            <person name="Chen C."/>
            <person name="Bauer D."/>
            <person name="Andreopoulos W."/>
            <person name="Pangilinan J."/>
            <person name="LaButti K."/>
            <person name="Riley R."/>
            <person name="Lipzen A."/>
            <person name="Clum A."/>
            <person name="Drula E."/>
            <person name="Henrissat B."/>
            <person name="Kohler A."/>
            <person name="Grigoriev I.V."/>
            <person name="Martin F.M."/>
            <person name="Hacquard S."/>
        </authorList>
    </citation>
    <scope>NUCLEOTIDE SEQUENCE</scope>
    <source>
        <strain evidence="2">MPI-CAGE-CH-0235</strain>
    </source>
</reference>
<accession>A0A8K0SUG5</accession>